<evidence type="ECO:0000313" key="10">
    <source>
        <dbReference type="Proteomes" id="UP000017052"/>
    </source>
</evidence>
<dbReference type="EMBL" id="ACVN02000030">
    <property type="protein sequence ID" value="ERK62446.1"/>
    <property type="molecule type" value="Genomic_DNA"/>
</dbReference>
<dbReference type="PROSITE" id="PS50043">
    <property type="entry name" value="HTH_LUXR_2"/>
    <property type="match status" value="1"/>
</dbReference>
<evidence type="ECO:0000259" key="8">
    <source>
        <dbReference type="PROSITE" id="PS50110"/>
    </source>
</evidence>
<evidence type="ECO:0000313" key="9">
    <source>
        <dbReference type="EMBL" id="ERK62446.1"/>
    </source>
</evidence>
<evidence type="ECO:0000256" key="4">
    <source>
        <dbReference type="ARBA" id="ARBA00023163"/>
    </source>
</evidence>
<feature type="domain" description="HTH luxR-type" evidence="7">
    <location>
        <begin position="144"/>
        <end position="209"/>
    </location>
</feature>
<dbReference type="GeneID" id="95361096"/>
<protein>
    <submittedName>
        <fullName evidence="9">Response regulator receiver domain protein</fullName>
    </submittedName>
</protein>
<dbReference type="InterPro" id="IPR011006">
    <property type="entry name" value="CheY-like_superfamily"/>
</dbReference>
<evidence type="ECO:0000256" key="6">
    <source>
        <dbReference type="SAM" id="MobiDB-lite"/>
    </source>
</evidence>
<dbReference type="InterPro" id="IPR039420">
    <property type="entry name" value="WalR-like"/>
</dbReference>
<dbReference type="PANTHER" id="PTHR43214">
    <property type="entry name" value="TWO-COMPONENT RESPONSE REGULATOR"/>
    <property type="match status" value="1"/>
</dbReference>
<organism evidence="9 10">
    <name type="scientific">Propionibacterium acidifaciens F0233</name>
    <dbReference type="NCBI Taxonomy" id="553198"/>
    <lineage>
        <taxon>Bacteria</taxon>
        <taxon>Bacillati</taxon>
        <taxon>Actinomycetota</taxon>
        <taxon>Actinomycetes</taxon>
        <taxon>Propionibacteriales</taxon>
        <taxon>Propionibacteriaceae</taxon>
        <taxon>Propionibacterium</taxon>
    </lineage>
</organism>
<keyword evidence="1" id="KW-0597">Phosphoprotein</keyword>
<evidence type="ECO:0000256" key="3">
    <source>
        <dbReference type="ARBA" id="ARBA00023125"/>
    </source>
</evidence>
<dbReference type="InterPro" id="IPR000792">
    <property type="entry name" value="Tscrpt_reg_LuxR_C"/>
</dbReference>
<dbReference type="GO" id="GO:0003677">
    <property type="term" value="F:DNA binding"/>
    <property type="evidence" value="ECO:0007669"/>
    <property type="project" value="UniProtKB-KW"/>
</dbReference>
<dbReference type="GO" id="GO:0006355">
    <property type="term" value="P:regulation of DNA-templated transcription"/>
    <property type="evidence" value="ECO:0007669"/>
    <property type="project" value="InterPro"/>
</dbReference>
<keyword evidence="4" id="KW-0804">Transcription</keyword>
<dbReference type="InterPro" id="IPR058245">
    <property type="entry name" value="NreC/VraR/RcsB-like_REC"/>
</dbReference>
<dbReference type="SUPFAM" id="SSF52172">
    <property type="entry name" value="CheY-like"/>
    <property type="match status" value="1"/>
</dbReference>
<dbReference type="PANTHER" id="PTHR43214:SF24">
    <property type="entry name" value="TRANSCRIPTIONAL REGULATORY PROTEIN NARL-RELATED"/>
    <property type="match status" value="1"/>
</dbReference>
<reference evidence="9" key="1">
    <citation type="submission" date="2013-08" db="EMBL/GenBank/DDBJ databases">
        <authorList>
            <person name="Durkin A.S."/>
            <person name="Haft D.R."/>
            <person name="McCorrison J."/>
            <person name="Torralba M."/>
            <person name="Gillis M."/>
            <person name="Haft D.H."/>
            <person name="Methe B."/>
            <person name="Sutton G."/>
            <person name="Nelson K.E."/>
        </authorList>
    </citation>
    <scope>NUCLEOTIDE SEQUENCE [LARGE SCALE GENOMIC DNA]</scope>
    <source>
        <strain evidence="9">F0233</strain>
    </source>
</reference>
<dbReference type="PROSITE" id="PS50110">
    <property type="entry name" value="RESPONSE_REGULATORY"/>
    <property type="match status" value="1"/>
</dbReference>
<dbReference type="GO" id="GO:0000160">
    <property type="term" value="P:phosphorelay signal transduction system"/>
    <property type="evidence" value="ECO:0007669"/>
    <property type="project" value="InterPro"/>
</dbReference>
<dbReference type="RefSeq" id="WP_021796325.1">
    <property type="nucleotide sequence ID" value="NZ_ACVN02000030.1"/>
</dbReference>
<keyword evidence="10" id="KW-1185">Reference proteome</keyword>
<comment type="caution">
    <text evidence="5">Lacks conserved residue(s) required for the propagation of feature annotation.</text>
</comment>
<evidence type="ECO:0000259" key="7">
    <source>
        <dbReference type="PROSITE" id="PS50043"/>
    </source>
</evidence>
<feature type="domain" description="Response regulatory" evidence="8">
    <location>
        <begin position="11"/>
        <end position="127"/>
    </location>
</feature>
<dbReference type="SMART" id="SM00448">
    <property type="entry name" value="REC"/>
    <property type="match status" value="1"/>
</dbReference>
<dbReference type="PRINTS" id="PR00038">
    <property type="entry name" value="HTHLUXR"/>
</dbReference>
<keyword evidence="3" id="KW-0238">DNA-binding</keyword>
<dbReference type="CDD" id="cd06170">
    <property type="entry name" value="LuxR_C_like"/>
    <property type="match status" value="1"/>
</dbReference>
<comment type="caution">
    <text evidence="9">The sequence shown here is derived from an EMBL/GenBank/DDBJ whole genome shotgun (WGS) entry which is preliminary data.</text>
</comment>
<dbReference type="SMART" id="SM00421">
    <property type="entry name" value="HTH_LUXR"/>
    <property type="match status" value="1"/>
</dbReference>
<dbReference type="Proteomes" id="UP000017052">
    <property type="component" value="Unassembled WGS sequence"/>
</dbReference>
<accession>U2R0X4</accession>
<dbReference type="AlphaFoldDB" id="U2R0X4"/>
<dbReference type="InterPro" id="IPR001789">
    <property type="entry name" value="Sig_transdc_resp-reg_receiver"/>
</dbReference>
<proteinExistence type="predicted"/>
<keyword evidence="2" id="KW-0805">Transcription regulation</keyword>
<dbReference type="Gene3D" id="3.40.50.2300">
    <property type="match status" value="1"/>
</dbReference>
<gene>
    <name evidence="9" type="ORF">HMPREF0682_2930</name>
</gene>
<evidence type="ECO:0000256" key="1">
    <source>
        <dbReference type="ARBA" id="ARBA00022553"/>
    </source>
</evidence>
<sequence>MTVQRQGRQIGVMVVDGHEIVRRGLGVILADARGVELVGEASGVAEAVRLAPPLAPQIVLVALRLPDGTGLELISQLRGALPGSRFIVLTSVDDDEAMREALTGGASAYLSKSLRGIEVVSAIKGVAAGRTVAGQRLPPRRRGAADLTEGLTPSERRVLELIGEGLSNREIGDRLGIAEKTVKNHITSLLAKMGLRRRTQAATWIVTRRASSWRRWAEPADQPSRNSTPKPPRG</sequence>
<evidence type="ECO:0000256" key="5">
    <source>
        <dbReference type="PROSITE-ProRule" id="PRU00169"/>
    </source>
</evidence>
<name>U2R0X4_9ACTN</name>
<evidence type="ECO:0000256" key="2">
    <source>
        <dbReference type="ARBA" id="ARBA00023015"/>
    </source>
</evidence>
<dbReference type="Pfam" id="PF00196">
    <property type="entry name" value="GerE"/>
    <property type="match status" value="1"/>
</dbReference>
<dbReference type="Pfam" id="PF00072">
    <property type="entry name" value="Response_reg"/>
    <property type="match status" value="1"/>
</dbReference>
<dbReference type="CDD" id="cd17535">
    <property type="entry name" value="REC_NarL-like"/>
    <property type="match status" value="1"/>
</dbReference>
<dbReference type="PROSITE" id="PS00622">
    <property type="entry name" value="HTH_LUXR_1"/>
    <property type="match status" value="1"/>
</dbReference>
<feature type="region of interest" description="Disordered" evidence="6">
    <location>
        <begin position="210"/>
        <end position="234"/>
    </location>
</feature>